<sequence length="135" mass="15180">MNTHRPFPVSVCFLRLAFSCLLHPFSTRFVFHRGFFIIFSGVFSAYIIATMIRTMPIDQLEKLTAELGGGNEIADLEAQRIETTKRFKELTKDMAQAADPTMGVKPDDALSERLSQQTTKALQTDIASIEDEYGD</sequence>
<proteinExistence type="predicted"/>
<dbReference type="EMBL" id="FN648224">
    <property type="protein sequence ID" value="CBJ30021.1"/>
    <property type="molecule type" value="Genomic_DNA"/>
</dbReference>
<name>D7FMV7_ECTSI</name>
<dbReference type="Proteomes" id="UP000002630">
    <property type="component" value="Linkage Group LG14"/>
</dbReference>
<keyword evidence="1" id="KW-0812">Transmembrane</keyword>
<keyword evidence="3" id="KW-1185">Reference proteome</keyword>
<protein>
    <submittedName>
        <fullName evidence="2">Uncharacterized protein</fullName>
    </submittedName>
</protein>
<dbReference type="AlphaFoldDB" id="D7FMV7"/>
<feature type="transmembrane region" description="Helical" evidence="1">
    <location>
        <begin position="31"/>
        <end position="52"/>
    </location>
</feature>
<evidence type="ECO:0000313" key="3">
    <source>
        <dbReference type="Proteomes" id="UP000002630"/>
    </source>
</evidence>
<evidence type="ECO:0000256" key="1">
    <source>
        <dbReference type="SAM" id="Phobius"/>
    </source>
</evidence>
<reference evidence="2 3" key="1">
    <citation type="journal article" date="2010" name="Nature">
        <title>The Ectocarpus genome and the independent evolution of multicellularity in brown algae.</title>
        <authorList>
            <person name="Cock J.M."/>
            <person name="Sterck L."/>
            <person name="Rouze P."/>
            <person name="Scornet D."/>
            <person name="Allen A.E."/>
            <person name="Amoutzias G."/>
            <person name="Anthouard V."/>
            <person name="Artiguenave F."/>
            <person name="Aury J.M."/>
            <person name="Badger J.H."/>
            <person name="Beszteri B."/>
            <person name="Billiau K."/>
            <person name="Bonnet E."/>
            <person name="Bothwell J.H."/>
            <person name="Bowler C."/>
            <person name="Boyen C."/>
            <person name="Brownlee C."/>
            <person name="Carrano C.J."/>
            <person name="Charrier B."/>
            <person name="Cho G.Y."/>
            <person name="Coelho S.M."/>
            <person name="Collen J."/>
            <person name="Corre E."/>
            <person name="Da Silva C."/>
            <person name="Delage L."/>
            <person name="Delaroque N."/>
            <person name="Dittami S.M."/>
            <person name="Doulbeau S."/>
            <person name="Elias M."/>
            <person name="Farnham G."/>
            <person name="Gachon C.M."/>
            <person name="Gschloessl B."/>
            <person name="Heesch S."/>
            <person name="Jabbari K."/>
            <person name="Jubin C."/>
            <person name="Kawai H."/>
            <person name="Kimura K."/>
            <person name="Kloareg B."/>
            <person name="Kupper F.C."/>
            <person name="Lang D."/>
            <person name="Le Bail A."/>
            <person name="Leblanc C."/>
            <person name="Lerouge P."/>
            <person name="Lohr M."/>
            <person name="Lopez P.J."/>
            <person name="Martens C."/>
            <person name="Maumus F."/>
            <person name="Michel G."/>
            <person name="Miranda-Saavedra D."/>
            <person name="Morales J."/>
            <person name="Moreau H."/>
            <person name="Motomura T."/>
            <person name="Nagasato C."/>
            <person name="Napoli C.A."/>
            <person name="Nelson D.R."/>
            <person name="Nyvall-Collen P."/>
            <person name="Peters A.F."/>
            <person name="Pommier C."/>
            <person name="Potin P."/>
            <person name="Poulain J."/>
            <person name="Quesneville H."/>
            <person name="Read B."/>
            <person name="Rensing S.A."/>
            <person name="Ritter A."/>
            <person name="Rousvoal S."/>
            <person name="Samanta M."/>
            <person name="Samson G."/>
            <person name="Schroeder D.C."/>
            <person name="Segurens B."/>
            <person name="Strittmatter M."/>
            <person name="Tonon T."/>
            <person name="Tregear J.W."/>
            <person name="Valentin K."/>
            <person name="von Dassow P."/>
            <person name="Yamagishi T."/>
            <person name="Van de Peer Y."/>
            <person name="Wincker P."/>
        </authorList>
    </citation>
    <scope>NUCLEOTIDE SEQUENCE [LARGE SCALE GENOMIC DNA]</scope>
    <source>
        <strain evidence="3">Ec32 / CCAP1310/4</strain>
    </source>
</reference>
<keyword evidence="1" id="KW-1133">Transmembrane helix</keyword>
<accession>D7FMV7</accession>
<dbReference type="OrthoDB" id="10425733at2759"/>
<keyword evidence="1" id="KW-0472">Membrane</keyword>
<dbReference type="EMBL" id="FN649739">
    <property type="protein sequence ID" value="CBJ30021.1"/>
    <property type="molecule type" value="Genomic_DNA"/>
</dbReference>
<evidence type="ECO:0000313" key="2">
    <source>
        <dbReference type="EMBL" id="CBJ30021.1"/>
    </source>
</evidence>
<dbReference type="InParanoid" id="D7FMV7"/>
<organism evidence="2 3">
    <name type="scientific">Ectocarpus siliculosus</name>
    <name type="common">Brown alga</name>
    <name type="synonym">Conferva siliculosa</name>
    <dbReference type="NCBI Taxonomy" id="2880"/>
    <lineage>
        <taxon>Eukaryota</taxon>
        <taxon>Sar</taxon>
        <taxon>Stramenopiles</taxon>
        <taxon>Ochrophyta</taxon>
        <taxon>PX clade</taxon>
        <taxon>Phaeophyceae</taxon>
        <taxon>Ectocarpales</taxon>
        <taxon>Ectocarpaceae</taxon>
        <taxon>Ectocarpus</taxon>
    </lineage>
</organism>
<gene>
    <name evidence="2" type="ORF">Esi_0171_0030</name>
</gene>